<feature type="domain" description="Tyr recombinase" evidence="5">
    <location>
        <begin position="173"/>
        <end position="291"/>
    </location>
</feature>
<comment type="caution">
    <text evidence="7">The sequence shown here is derived from an EMBL/GenBank/DDBJ whole genome shotgun (WGS) entry which is preliminary data.</text>
</comment>
<dbReference type="Proteomes" id="UP000783588">
    <property type="component" value="Unassembled WGS sequence"/>
</dbReference>
<keyword evidence="3" id="KW-0229">DNA integration</keyword>
<gene>
    <name evidence="7" type="ORF">KQI75_01295</name>
</gene>
<dbReference type="PROSITE" id="PS51898">
    <property type="entry name" value="TYR_RECOMBINASE"/>
    <property type="match status" value="1"/>
</dbReference>
<name>A0ABS6ENK1_9FIRM</name>
<keyword evidence="8" id="KW-1185">Reference proteome</keyword>
<dbReference type="RefSeq" id="WP_216468881.1">
    <property type="nucleotide sequence ID" value="NZ_JAHLQI010000001.1"/>
</dbReference>
<evidence type="ECO:0000259" key="5">
    <source>
        <dbReference type="PROSITE" id="PS51898"/>
    </source>
</evidence>
<dbReference type="InterPro" id="IPR004107">
    <property type="entry name" value="Integrase_SAM-like_N"/>
</dbReference>
<evidence type="ECO:0000256" key="3">
    <source>
        <dbReference type="ARBA" id="ARBA00022908"/>
    </source>
</evidence>
<reference evidence="7 8" key="1">
    <citation type="submission" date="2021-06" db="EMBL/GenBank/DDBJ databases">
        <authorList>
            <person name="Sun Q."/>
            <person name="Li D."/>
        </authorList>
    </citation>
    <scope>NUCLEOTIDE SEQUENCE [LARGE SCALE GENOMIC DNA]</scope>
    <source>
        <strain evidence="7 8">MSJd-7</strain>
    </source>
</reference>
<comment type="similarity">
    <text evidence="2">Belongs to the 'phage' integrase family.</text>
</comment>
<evidence type="ECO:0000256" key="2">
    <source>
        <dbReference type="ARBA" id="ARBA00008857"/>
    </source>
</evidence>
<evidence type="ECO:0000313" key="7">
    <source>
        <dbReference type="EMBL" id="MBU5489274.1"/>
    </source>
</evidence>
<dbReference type="PANTHER" id="PTHR30629">
    <property type="entry name" value="PROPHAGE INTEGRASE"/>
    <property type="match status" value="1"/>
</dbReference>
<proteinExistence type="inferred from homology"/>
<dbReference type="InterPro" id="IPR050808">
    <property type="entry name" value="Phage_Integrase"/>
</dbReference>
<sequence length="291" mass="33518">MPKKGENIYKRKDGRWEGRYIRGRKNNRAVYGYVYGQTYHEVKEKQRFAVQNLTQMSGNRTHEQYTLRMVADKWFYHTKPQVKESTYRKYQNVWTWYIEPALGNMPVSQLRNQHIESFCTELRVSGGVKKSGLSAGTVTAAVFLLRSMLHLAVKLDISVSCDLQAVTVRQEQTDIRVFTHNEQAVLCRYLLSNFSLKNAGILLCLFTGIRVGELCALRWENICLQDRVLCVQHTMQRIQTDTPFDQKTKVMITSPKSKHSIRVIPLPEDFAKLLASIQPESSSGFFLTGKA</sequence>
<dbReference type="Pfam" id="PF00589">
    <property type="entry name" value="Phage_integrase"/>
    <property type="match status" value="1"/>
</dbReference>
<dbReference type="PANTHER" id="PTHR30629:SF6">
    <property type="entry name" value="PROPHAGE INTEGRASE INTA-RELATED"/>
    <property type="match status" value="1"/>
</dbReference>
<dbReference type="PROSITE" id="PS51900">
    <property type="entry name" value="CB"/>
    <property type="match status" value="1"/>
</dbReference>
<feature type="domain" description="Core-binding (CB)" evidence="6">
    <location>
        <begin position="65"/>
        <end position="153"/>
    </location>
</feature>
<comment type="function">
    <text evidence="1">Site-specific tyrosine recombinase, which acts by catalyzing the cutting and rejoining of the recombining DNA molecules.</text>
</comment>
<evidence type="ECO:0000256" key="4">
    <source>
        <dbReference type="PROSITE-ProRule" id="PRU01248"/>
    </source>
</evidence>
<keyword evidence="4" id="KW-0238">DNA-binding</keyword>
<evidence type="ECO:0000259" key="6">
    <source>
        <dbReference type="PROSITE" id="PS51900"/>
    </source>
</evidence>
<organism evidence="7 8">
    <name type="scientific">Butyricicoccus intestinisimiae</name>
    <dbReference type="NCBI Taxonomy" id="2841509"/>
    <lineage>
        <taxon>Bacteria</taxon>
        <taxon>Bacillati</taxon>
        <taxon>Bacillota</taxon>
        <taxon>Clostridia</taxon>
        <taxon>Eubacteriales</taxon>
        <taxon>Butyricicoccaceae</taxon>
        <taxon>Butyricicoccus</taxon>
    </lineage>
</organism>
<dbReference type="EMBL" id="JAHLQI010000001">
    <property type="protein sequence ID" value="MBU5489274.1"/>
    <property type="molecule type" value="Genomic_DNA"/>
</dbReference>
<protein>
    <submittedName>
        <fullName evidence="7">Site-specific integrase</fullName>
    </submittedName>
</protein>
<evidence type="ECO:0000313" key="8">
    <source>
        <dbReference type="Proteomes" id="UP000783588"/>
    </source>
</evidence>
<accession>A0ABS6ENK1</accession>
<dbReference type="Pfam" id="PF14659">
    <property type="entry name" value="Phage_int_SAM_3"/>
    <property type="match status" value="1"/>
</dbReference>
<evidence type="ECO:0000256" key="1">
    <source>
        <dbReference type="ARBA" id="ARBA00003283"/>
    </source>
</evidence>
<dbReference type="InterPro" id="IPR002104">
    <property type="entry name" value="Integrase_catalytic"/>
</dbReference>
<dbReference type="InterPro" id="IPR044068">
    <property type="entry name" value="CB"/>
</dbReference>